<dbReference type="InterPro" id="IPR019823">
    <property type="entry name" value="Mechanosensitive_channel_CS"/>
</dbReference>
<protein>
    <recommendedName>
        <fullName evidence="10">Large-conductance mechanosensitive channel</fullName>
    </recommendedName>
</protein>
<evidence type="ECO:0000256" key="10">
    <source>
        <dbReference type="HAMAP-Rule" id="MF_00115"/>
    </source>
</evidence>
<keyword evidence="9 10" id="KW-0407">Ion channel</keyword>
<evidence type="ECO:0000256" key="2">
    <source>
        <dbReference type="ARBA" id="ARBA00007254"/>
    </source>
</evidence>
<dbReference type="NCBIfam" id="NF001842">
    <property type="entry name" value="PRK00567.1-3"/>
    <property type="match status" value="1"/>
</dbReference>
<comment type="function">
    <text evidence="10">Channel that opens in response to stretch forces in the membrane lipid bilayer. May participate in the regulation of osmotic pressure changes within the cell.</text>
</comment>
<evidence type="ECO:0000256" key="1">
    <source>
        <dbReference type="ARBA" id="ARBA00004651"/>
    </source>
</evidence>
<keyword evidence="4 10" id="KW-1003">Cell membrane</keyword>
<comment type="similarity">
    <text evidence="2 10">Belongs to the MscL family.</text>
</comment>
<evidence type="ECO:0000256" key="3">
    <source>
        <dbReference type="ARBA" id="ARBA00022448"/>
    </source>
</evidence>
<dbReference type="SUPFAM" id="SSF81330">
    <property type="entry name" value="Gated mechanosensitive channel"/>
    <property type="match status" value="1"/>
</dbReference>
<dbReference type="InterPro" id="IPR037673">
    <property type="entry name" value="MSC/AndL"/>
</dbReference>
<dbReference type="HAMAP" id="MF_00115">
    <property type="entry name" value="MscL"/>
    <property type="match status" value="1"/>
</dbReference>
<dbReference type="EMBL" id="FOJN01000013">
    <property type="protein sequence ID" value="SFA59014.1"/>
    <property type="molecule type" value="Genomic_DNA"/>
</dbReference>
<dbReference type="AlphaFoldDB" id="A0A1I0U4S2"/>
<dbReference type="InterPro" id="IPR036019">
    <property type="entry name" value="MscL_channel"/>
</dbReference>
<dbReference type="PRINTS" id="PR01264">
    <property type="entry name" value="MECHCHANNEL"/>
</dbReference>
<proteinExistence type="inferred from homology"/>
<gene>
    <name evidence="10" type="primary">mscL</name>
    <name evidence="12" type="ORF">SAMN05444374_11386</name>
</gene>
<dbReference type="NCBIfam" id="TIGR00220">
    <property type="entry name" value="mscL"/>
    <property type="match status" value="1"/>
</dbReference>
<feature type="transmembrane region" description="Helical" evidence="10">
    <location>
        <begin position="69"/>
        <end position="94"/>
    </location>
</feature>
<evidence type="ECO:0000256" key="6">
    <source>
        <dbReference type="ARBA" id="ARBA00022989"/>
    </source>
</evidence>
<dbReference type="GO" id="GO:0008381">
    <property type="term" value="F:mechanosensitive monoatomic ion channel activity"/>
    <property type="evidence" value="ECO:0007669"/>
    <property type="project" value="UniProtKB-UniRule"/>
</dbReference>
<evidence type="ECO:0000256" key="4">
    <source>
        <dbReference type="ARBA" id="ARBA00022475"/>
    </source>
</evidence>
<dbReference type="Gene3D" id="1.10.1200.120">
    <property type="entry name" value="Large-conductance mechanosensitive channel, MscL, domain 1"/>
    <property type="match status" value="1"/>
</dbReference>
<evidence type="ECO:0000313" key="12">
    <source>
        <dbReference type="EMBL" id="SFA59014.1"/>
    </source>
</evidence>
<dbReference type="PANTHER" id="PTHR30266:SF2">
    <property type="entry name" value="LARGE-CONDUCTANCE MECHANOSENSITIVE CHANNEL"/>
    <property type="match status" value="1"/>
</dbReference>
<keyword evidence="5 10" id="KW-0812">Transmembrane</keyword>
<keyword evidence="8 10" id="KW-0472">Membrane</keyword>
<evidence type="ECO:0000256" key="8">
    <source>
        <dbReference type="ARBA" id="ARBA00023136"/>
    </source>
</evidence>
<organism evidence="12 13">
    <name type="scientific">Rhodococcoides kroppenstedtii</name>
    <dbReference type="NCBI Taxonomy" id="293050"/>
    <lineage>
        <taxon>Bacteria</taxon>
        <taxon>Bacillati</taxon>
        <taxon>Actinomycetota</taxon>
        <taxon>Actinomycetes</taxon>
        <taxon>Mycobacteriales</taxon>
        <taxon>Nocardiaceae</taxon>
        <taxon>Rhodococcoides</taxon>
    </lineage>
</organism>
<name>A0A1I0U4S2_9NOCA</name>
<dbReference type="RefSeq" id="WP_068364999.1">
    <property type="nucleotide sequence ID" value="NZ_FOJN01000013.1"/>
</dbReference>
<keyword evidence="3 10" id="KW-0813">Transport</keyword>
<keyword evidence="7 10" id="KW-0406">Ion transport</keyword>
<dbReference type="PANTHER" id="PTHR30266">
    <property type="entry name" value="MECHANOSENSITIVE CHANNEL MSCL"/>
    <property type="match status" value="1"/>
</dbReference>
<sequence length="153" mass="15828">MLKGFKDFLLRGNVVDLAVAVVVGAAFTAIVTAFTSNIVNPLISSIGASSELGWGFFIRAGNDATFVNLGAVITAVINFVIIAAVVYFVLILPVNTAKKRFASKKEKVLSDQDILIQIRDLLAEGRADGVATTKDGVTGPSGGGTTPGSTPTS</sequence>
<dbReference type="GO" id="GO:0005886">
    <property type="term" value="C:plasma membrane"/>
    <property type="evidence" value="ECO:0007669"/>
    <property type="project" value="UniProtKB-SubCell"/>
</dbReference>
<evidence type="ECO:0000313" key="13">
    <source>
        <dbReference type="Proteomes" id="UP000182054"/>
    </source>
</evidence>
<dbReference type="InterPro" id="IPR001185">
    <property type="entry name" value="MS_channel"/>
</dbReference>
<evidence type="ECO:0000256" key="7">
    <source>
        <dbReference type="ARBA" id="ARBA00023065"/>
    </source>
</evidence>
<evidence type="ECO:0000256" key="9">
    <source>
        <dbReference type="ARBA" id="ARBA00023303"/>
    </source>
</evidence>
<evidence type="ECO:0000256" key="11">
    <source>
        <dbReference type="SAM" id="MobiDB-lite"/>
    </source>
</evidence>
<evidence type="ECO:0000256" key="5">
    <source>
        <dbReference type="ARBA" id="ARBA00022692"/>
    </source>
</evidence>
<accession>A0A1I0U4S2</accession>
<comment type="subcellular location">
    <subcellularLocation>
        <location evidence="1 10">Cell membrane</location>
        <topology evidence="1 10">Multi-pass membrane protein</topology>
    </subcellularLocation>
</comment>
<keyword evidence="6 10" id="KW-1133">Transmembrane helix</keyword>
<dbReference type="GeneID" id="85486980"/>
<dbReference type="Proteomes" id="UP000182054">
    <property type="component" value="Unassembled WGS sequence"/>
</dbReference>
<dbReference type="Pfam" id="PF01741">
    <property type="entry name" value="MscL"/>
    <property type="match status" value="1"/>
</dbReference>
<feature type="region of interest" description="Disordered" evidence="11">
    <location>
        <begin position="131"/>
        <end position="153"/>
    </location>
</feature>
<comment type="subunit">
    <text evidence="10">Homopentamer.</text>
</comment>
<reference evidence="12 13" key="1">
    <citation type="submission" date="2016-10" db="EMBL/GenBank/DDBJ databases">
        <authorList>
            <person name="de Groot N.N."/>
        </authorList>
    </citation>
    <scope>NUCLEOTIDE SEQUENCE [LARGE SCALE GENOMIC DNA]</scope>
    <source>
        <strain evidence="12 13">DSM 44908</strain>
    </source>
</reference>
<feature type="transmembrane region" description="Helical" evidence="10">
    <location>
        <begin position="12"/>
        <end position="34"/>
    </location>
</feature>
<dbReference type="OrthoDB" id="9810350at2"/>
<dbReference type="PROSITE" id="PS01327">
    <property type="entry name" value="MSCL"/>
    <property type="match status" value="1"/>
</dbReference>